<dbReference type="EMBL" id="LAZR01010798">
    <property type="protein sequence ID" value="KKM65004.1"/>
    <property type="molecule type" value="Genomic_DNA"/>
</dbReference>
<reference evidence="1" key="1">
    <citation type="journal article" date="2015" name="Nature">
        <title>Complex archaea that bridge the gap between prokaryotes and eukaryotes.</title>
        <authorList>
            <person name="Spang A."/>
            <person name="Saw J.H."/>
            <person name="Jorgensen S.L."/>
            <person name="Zaremba-Niedzwiedzka K."/>
            <person name="Martijn J."/>
            <person name="Lind A.E."/>
            <person name="van Eijk R."/>
            <person name="Schleper C."/>
            <person name="Guy L."/>
            <person name="Ettema T.J."/>
        </authorList>
    </citation>
    <scope>NUCLEOTIDE SEQUENCE</scope>
</reference>
<protein>
    <submittedName>
        <fullName evidence="1">Uncharacterized protein</fullName>
    </submittedName>
</protein>
<organism evidence="1">
    <name type="scientific">marine sediment metagenome</name>
    <dbReference type="NCBI Taxonomy" id="412755"/>
    <lineage>
        <taxon>unclassified sequences</taxon>
        <taxon>metagenomes</taxon>
        <taxon>ecological metagenomes</taxon>
    </lineage>
</organism>
<dbReference type="AlphaFoldDB" id="A0A0F9J5I1"/>
<name>A0A0F9J5I1_9ZZZZ</name>
<proteinExistence type="predicted"/>
<comment type="caution">
    <text evidence="1">The sequence shown here is derived from an EMBL/GenBank/DDBJ whole genome shotgun (WGS) entry which is preliminary data.</text>
</comment>
<evidence type="ECO:0000313" key="1">
    <source>
        <dbReference type="EMBL" id="KKM65004.1"/>
    </source>
</evidence>
<sequence>MTLEEMYNDLEWRLRQEDDDRVLPPAYLTHLLNRAQRYVVMRVDEFLVPELINSSTSNDISGGTGFDITTLDPLSLDGEKGIISVKLTSGKYARRIFEQEIRANEDVSLTYSTQDPRFYFRGNTLYVLPYASASIDIRYKGKPEDMWVNAQEITILGSASTSIVTATEATPNPVLAAVADTYNGDTLYLKQFHTKYTVEDHATAGGVATFTIRPAAQSAITVGGTFILQSGDFFKNITTGFSIETNINCELEETVQDLMLDVSEVMGLRGINRSQAQLMWQNADARIRHANKKYKPVPTTYLEVGQLVNVRPGKGTIYTGYN</sequence>
<gene>
    <name evidence="1" type="ORF">LCGC14_1495670</name>
</gene>
<accession>A0A0F9J5I1</accession>